<organism evidence="3 4">
    <name type="scientific">Polyodon spathula</name>
    <name type="common">North American paddlefish</name>
    <name type="synonym">Squalus spathula</name>
    <dbReference type="NCBI Taxonomy" id="7913"/>
    <lineage>
        <taxon>Eukaryota</taxon>
        <taxon>Metazoa</taxon>
        <taxon>Chordata</taxon>
        <taxon>Craniata</taxon>
        <taxon>Vertebrata</taxon>
        <taxon>Euteleostomi</taxon>
        <taxon>Actinopterygii</taxon>
        <taxon>Chondrostei</taxon>
        <taxon>Acipenseriformes</taxon>
        <taxon>Polyodontidae</taxon>
        <taxon>Polyodon</taxon>
    </lineage>
</organism>
<protein>
    <submittedName>
        <fullName evidence="3">NUBPL protein</fullName>
    </submittedName>
</protein>
<evidence type="ECO:0000256" key="2">
    <source>
        <dbReference type="ARBA" id="ARBA00022840"/>
    </source>
</evidence>
<dbReference type="EMBL" id="JAAWVQ010068973">
    <property type="protein sequence ID" value="MBN3277316.1"/>
    <property type="molecule type" value="Genomic_DNA"/>
</dbReference>
<reference evidence="3" key="1">
    <citation type="journal article" date="2021" name="Cell">
        <title>Tracing the genetic footprints of vertebrate landing in non-teleost ray-finned fishes.</title>
        <authorList>
            <person name="Bi X."/>
            <person name="Wang K."/>
            <person name="Yang L."/>
            <person name="Pan H."/>
            <person name="Jiang H."/>
            <person name="Wei Q."/>
            <person name="Fang M."/>
            <person name="Yu H."/>
            <person name="Zhu C."/>
            <person name="Cai Y."/>
            <person name="He Y."/>
            <person name="Gan X."/>
            <person name="Zeng H."/>
            <person name="Yu D."/>
            <person name="Zhu Y."/>
            <person name="Jiang H."/>
            <person name="Qiu Q."/>
            <person name="Yang H."/>
            <person name="Zhang Y.E."/>
            <person name="Wang W."/>
            <person name="Zhu M."/>
            <person name="He S."/>
            <person name="Zhang G."/>
        </authorList>
    </citation>
    <scope>NUCLEOTIDE SEQUENCE</scope>
    <source>
        <strain evidence="3">Pddl_001</strain>
    </source>
</reference>
<sequence length="150" mass="16564">MNLRGNPELTATSLSLLAIYRSKNLMRPLVNYGVLCMSMGFLVEEGAPIVWRGLTVMSAIERLLRQVEWGQLDYLVIVLGVVRNMSVFHCPNCNHKTHVFGEDGATELANSLGVEVLGDIPLHINIREVSDEGQPVVVSKPDSPEVCCIF</sequence>
<evidence type="ECO:0000256" key="1">
    <source>
        <dbReference type="ARBA" id="ARBA00022741"/>
    </source>
</evidence>
<dbReference type="Gene3D" id="3.40.50.300">
    <property type="entry name" value="P-loop containing nucleotide triphosphate hydrolases"/>
    <property type="match status" value="2"/>
</dbReference>
<feature type="non-terminal residue" evidence="3">
    <location>
        <position position="1"/>
    </location>
</feature>
<dbReference type="InterPro" id="IPR033756">
    <property type="entry name" value="YlxH/NBP35"/>
</dbReference>
<evidence type="ECO:0000313" key="4">
    <source>
        <dbReference type="Proteomes" id="UP001166093"/>
    </source>
</evidence>
<evidence type="ECO:0000313" key="3">
    <source>
        <dbReference type="EMBL" id="MBN3277316.1"/>
    </source>
</evidence>
<dbReference type="PANTHER" id="PTHR42961">
    <property type="entry name" value="IRON-SULFUR PROTEIN NUBPL"/>
    <property type="match status" value="1"/>
</dbReference>
<dbReference type="SUPFAM" id="SSF52540">
    <property type="entry name" value="P-loop containing nucleoside triphosphate hydrolases"/>
    <property type="match status" value="1"/>
</dbReference>
<proteinExistence type="predicted"/>
<dbReference type="Proteomes" id="UP001166093">
    <property type="component" value="Unassembled WGS sequence"/>
</dbReference>
<keyword evidence="2" id="KW-0067">ATP-binding</keyword>
<comment type="caution">
    <text evidence="3">The sequence shown here is derived from an EMBL/GenBank/DDBJ whole genome shotgun (WGS) entry which is preliminary data.</text>
</comment>
<feature type="non-terminal residue" evidence="3">
    <location>
        <position position="150"/>
    </location>
</feature>
<name>A0ABS2XTD4_POLSP</name>
<keyword evidence="1" id="KW-0547">Nucleotide-binding</keyword>
<dbReference type="InterPro" id="IPR044304">
    <property type="entry name" value="NUBPL-like"/>
</dbReference>
<dbReference type="Pfam" id="PF10609">
    <property type="entry name" value="ParA"/>
    <property type="match status" value="2"/>
</dbReference>
<dbReference type="InterPro" id="IPR027417">
    <property type="entry name" value="P-loop_NTPase"/>
</dbReference>
<gene>
    <name evidence="3" type="primary">Nubpl</name>
    <name evidence="3" type="ORF">GTO93_0013521</name>
</gene>
<accession>A0ABS2XTD4</accession>
<keyword evidence="4" id="KW-1185">Reference proteome</keyword>
<dbReference type="PANTHER" id="PTHR42961:SF2">
    <property type="entry name" value="IRON-SULFUR PROTEIN NUBPL"/>
    <property type="match status" value="1"/>
</dbReference>